<reference evidence="1 2" key="1">
    <citation type="submission" date="2020-08" db="EMBL/GenBank/DDBJ databases">
        <title>Genomic Encyclopedia of Type Strains, Phase III (KMG-III): the genomes of soil and plant-associated and newly described type strains.</title>
        <authorList>
            <person name="Whitman W."/>
        </authorList>
    </citation>
    <scope>NUCLEOTIDE SEQUENCE [LARGE SCALE GENOMIC DNA]</scope>
    <source>
        <strain evidence="1 2">CECT 8075</strain>
    </source>
</reference>
<protein>
    <submittedName>
        <fullName evidence="1">Uncharacterized protein</fullName>
    </submittedName>
</protein>
<dbReference type="Proteomes" id="UP000536179">
    <property type="component" value="Unassembled WGS sequence"/>
</dbReference>
<name>A0A7W5DWQ1_9BACT</name>
<accession>A0A7W5DWQ1</accession>
<dbReference type="EMBL" id="JACHXU010000003">
    <property type="protein sequence ID" value="MBB3205453.1"/>
    <property type="molecule type" value="Genomic_DNA"/>
</dbReference>
<organism evidence="1 2">
    <name type="scientific">Aporhodopirellula rubra</name>
    <dbReference type="NCBI Taxonomy" id="980271"/>
    <lineage>
        <taxon>Bacteria</taxon>
        <taxon>Pseudomonadati</taxon>
        <taxon>Planctomycetota</taxon>
        <taxon>Planctomycetia</taxon>
        <taxon>Pirellulales</taxon>
        <taxon>Pirellulaceae</taxon>
        <taxon>Aporhodopirellula</taxon>
    </lineage>
</organism>
<proteinExistence type="predicted"/>
<evidence type="ECO:0000313" key="1">
    <source>
        <dbReference type="EMBL" id="MBB3205453.1"/>
    </source>
</evidence>
<dbReference type="AlphaFoldDB" id="A0A7W5DWQ1"/>
<dbReference type="RefSeq" id="WP_184303005.1">
    <property type="nucleotide sequence ID" value="NZ_JACHXU010000003.1"/>
</dbReference>
<gene>
    <name evidence="1" type="ORF">FHS27_001253</name>
</gene>
<comment type="caution">
    <text evidence="1">The sequence shown here is derived from an EMBL/GenBank/DDBJ whole genome shotgun (WGS) entry which is preliminary data.</text>
</comment>
<evidence type="ECO:0000313" key="2">
    <source>
        <dbReference type="Proteomes" id="UP000536179"/>
    </source>
</evidence>
<keyword evidence="2" id="KW-1185">Reference proteome</keyword>
<sequence length="106" mass="12134">MTDSTEPIRRRALRFARTLEFDNPVILDVRDADKTVVLERGSGDISQYRTVRIELQLSTDLRQSTIEHAGPNDADELKRVLEARWIYDITCSATDIILVDIPSFID</sequence>